<protein>
    <submittedName>
        <fullName evidence="1">Uncharacterized protein</fullName>
    </submittedName>
</protein>
<name>A0AAD1KNY5_9ACTN</name>
<accession>A0AAD1KNY5</accession>
<evidence type="ECO:0000313" key="1">
    <source>
        <dbReference type="EMBL" id="BCY24476.1"/>
    </source>
</evidence>
<organism evidence="1 2">
    <name type="scientific">Cutibacterium modestum</name>
    <dbReference type="NCBI Taxonomy" id="2559073"/>
    <lineage>
        <taxon>Bacteria</taxon>
        <taxon>Bacillati</taxon>
        <taxon>Actinomycetota</taxon>
        <taxon>Actinomycetes</taxon>
        <taxon>Propionibacteriales</taxon>
        <taxon>Propionibacteriaceae</taxon>
        <taxon>Cutibacterium</taxon>
    </lineage>
</organism>
<gene>
    <name evidence="1" type="ORF">KB1_04660</name>
</gene>
<proteinExistence type="predicted"/>
<dbReference type="GeneID" id="92879819"/>
<dbReference type="EMBL" id="AP024747">
    <property type="protein sequence ID" value="BCY24476.1"/>
    <property type="molecule type" value="Genomic_DNA"/>
</dbReference>
<sequence>MREVLDLLRQMEVGGEPLLSAIRGIQADAHPAFTLSRSATASLEKDYRQRGLVRSVPNRMTTARRYAQHRGRISTTELGATVGALASNVDRS</sequence>
<dbReference type="RefSeq" id="WP_002528892.1">
    <property type="nucleotide sequence ID" value="NZ_AP024747.1"/>
</dbReference>
<reference evidence="1" key="1">
    <citation type="submission" date="2021-06" db="EMBL/GenBank/DDBJ databases">
        <title>Genome sequence of Cutibacterium modestum strain KB17-24694.</title>
        <authorList>
            <person name="Dekio I."/>
            <person name="Asahina A."/>
            <person name="Nishida M."/>
        </authorList>
    </citation>
    <scope>NUCLEOTIDE SEQUENCE</scope>
    <source>
        <strain evidence="1">KB17-24694</strain>
    </source>
</reference>
<dbReference type="AlphaFoldDB" id="A0AAD1KNY5"/>
<dbReference type="Proteomes" id="UP000825072">
    <property type="component" value="Chromosome 1"/>
</dbReference>
<evidence type="ECO:0000313" key="2">
    <source>
        <dbReference type="Proteomes" id="UP000825072"/>
    </source>
</evidence>